<name>A0ABV9PDS1_9FLAO</name>
<gene>
    <name evidence="1" type="ORF">ACFO5S_11940</name>
</gene>
<dbReference type="RefSeq" id="WP_213258152.1">
    <property type="nucleotide sequence ID" value="NZ_JAGYWA010000004.1"/>
</dbReference>
<evidence type="ECO:0000313" key="2">
    <source>
        <dbReference type="Proteomes" id="UP001595935"/>
    </source>
</evidence>
<evidence type="ECO:0000313" key="1">
    <source>
        <dbReference type="EMBL" id="MFC4748163.1"/>
    </source>
</evidence>
<reference evidence="2" key="1">
    <citation type="journal article" date="2019" name="Int. J. Syst. Evol. Microbiol.">
        <title>The Global Catalogue of Microorganisms (GCM) 10K type strain sequencing project: providing services to taxonomists for standard genome sequencing and annotation.</title>
        <authorList>
            <consortium name="The Broad Institute Genomics Platform"/>
            <consortium name="The Broad Institute Genome Sequencing Center for Infectious Disease"/>
            <person name="Wu L."/>
            <person name="Ma J."/>
        </authorList>
    </citation>
    <scope>NUCLEOTIDE SEQUENCE [LARGE SCALE GENOMIC DNA]</scope>
    <source>
        <strain evidence="2">WYCCWR 13023</strain>
    </source>
</reference>
<proteinExistence type="predicted"/>
<sequence length="64" mass="7789">MELQIAGNFLKEMEVDLIDYPSSQMIKYKKYYRYDDDGRLIFTKTLNLSSGKIEDQQKIEYKRW</sequence>
<organism evidence="1 2">
    <name type="scientific">Flavobacterium branchiicola</name>
    <dbReference type="NCBI Taxonomy" id="1114875"/>
    <lineage>
        <taxon>Bacteria</taxon>
        <taxon>Pseudomonadati</taxon>
        <taxon>Bacteroidota</taxon>
        <taxon>Flavobacteriia</taxon>
        <taxon>Flavobacteriales</taxon>
        <taxon>Flavobacteriaceae</taxon>
        <taxon>Flavobacterium</taxon>
    </lineage>
</organism>
<comment type="caution">
    <text evidence="1">The sequence shown here is derived from an EMBL/GenBank/DDBJ whole genome shotgun (WGS) entry which is preliminary data.</text>
</comment>
<accession>A0ABV9PDS1</accession>
<dbReference type="EMBL" id="JBHSGV010000004">
    <property type="protein sequence ID" value="MFC4748163.1"/>
    <property type="molecule type" value="Genomic_DNA"/>
</dbReference>
<protein>
    <recommendedName>
        <fullName evidence="3">YD repeat-containing protein</fullName>
    </recommendedName>
</protein>
<evidence type="ECO:0008006" key="3">
    <source>
        <dbReference type="Google" id="ProtNLM"/>
    </source>
</evidence>
<dbReference type="Proteomes" id="UP001595935">
    <property type="component" value="Unassembled WGS sequence"/>
</dbReference>
<keyword evidence="2" id="KW-1185">Reference proteome</keyword>